<evidence type="ECO:0000313" key="2">
    <source>
        <dbReference type="Proteomes" id="UP001338125"/>
    </source>
</evidence>
<gene>
    <name evidence="1" type="ORF">PT974_09379</name>
</gene>
<name>A0ABR0SHE1_9HYPO</name>
<reference evidence="1 2" key="1">
    <citation type="submission" date="2024-01" db="EMBL/GenBank/DDBJ databases">
        <title>Complete genome of Cladobotryum mycophilum ATHUM6906.</title>
        <authorList>
            <person name="Christinaki A.C."/>
            <person name="Myridakis A.I."/>
            <person name="Kouvelis V.N."/>
        </authorList>
    </citation>
    <scope>NUCLEOTIDE SEQUENCE [LARGE SCALE GENOMIC DNA]</scope>
    <source>
        <strain evidence="1 2">ATHUM6906</strain>
    </source>
</reference>
<organism evidence="1 2">
    <name type="scientific">Cladobotryum mycophilum</name>
    <dbReference type="NCBI Taxonomy" id="491253"/>
    <lineage>
        <taxon>Eukaryota</taxon>
        <taxon>Fungi</taxon>
        <taxon>Dikarya</taxon>
        <taxon>Ascomycota</taxon>
        <taxon>Pezizomycotina</taxon>
        <taxon>Sordariomycetes</taxon>
        <taxon>Hypocreomycetidae</taxon>
        <taxon>Hypocreales</taxon>
        <taxon>Hypocreaceae</taxon>
        <taxon>Cladobotryum</taxon>
    </lineage>
</organism>
<comment type="caution">
    <text evidence="1">The sequence shown here is derived from an EMBL/GenBank/DDBJ whole genome shotgun (WGS) entry which is preliminary data.</text>
</comment>
<dbReference type="Proteomes" id="UP001338125">
    <property type="component" value="Unassembled WGS sequence"/>
</dbReference>
<dbReference type="EMBL" id="JAVFKD010000014">
    <property type="protein sequence ID" value="KAK5991101.1"/>
    <property type="molecule type" value="Genomic_DNA"/>
</dbReference>
<evidence type="ECO:0000313" key="1">
    <source>
        <dbReference type="EMBL" id="KAK5991101.1"/>
    </source>
</evidence>
<sequence>MPHLHVHEIYTACAHDRFLDTMPLETSSSPYIEHDAIFKFGWCPNCVNYLMSKNCRNGRPSIEVRNVDVLRSYWRYKAASKLATAVPSTDIPYAAYDPSNNARRLQYLDPFAGSALVWEERALLDTIAGLKPKQIHLGPLLFRLPAAEDALHGMLRGARQWTILWAKGDDMLYQDDPGLDLRKVWNPADDEGWGIGRSCHPPRPVPLPERGYVEECTED</sequence>
<proteinExistence type="predicted"/>
<keyword evidence="2" id="KW-1185">Reference proteome</keyword>
<protein>
    <submittedName>
        <fullName evidence="1">Uncharacterized protein</fullName>
    </submittedName>
</protein>
<accession>A0ABR0SHE1</accession>